<feature type="compositionally biased region" description="Basic and acidic residues" evidence="2">
    <location>
        <begin position="444"/>
        <end position="453"/>
    </location>
</feature>
<dbReference type="Proteomes" id="UP000054481">
    <property type="component" value="Unassembled WGS sequence"/>
</dbReference>
<feature type="compositionally biased region" description="Low complexity" evidence="2">
    <location>
        <begin position="15"/>
        <end position="28"/>
    </location>
</feature>
<keyword evidence="4" id="KW-1185">Reference proteome</keyword>
<feature type="compositionally biased region" description="Basic and acidic residues" evidence="2">
    <location>
        <begin position="395"/>
        <end position="406"/>
    </location>
</feature>
<feature type="coiled-coil region" evidence="1">
    <location>
        <begin position="222"/>
        <end position="249"/>
    </location>
</feature>
<evidence type="ECO:0000313" key="4">
    <source>
        <dbReference type="Proteomes" id="UP000054481"/>
    </source>
</evidence>
<feature type="region of interest" description="Disordered" evidence="2">
    <location>
        <begin position="436"/>
        <end position="567"/>
    </location>
</feature>
<dbReference type="OrthoDB" id="5404651at2759"/>
<evidence type="ECO:0000256" key="1">
    <source>
        <dbReference type="SAM" id="Coils"/>
    </source>
</evidence>
<feature type="region of interest" description="Disordered" evidence="2">
    <location>
        <begin position="1"/>
        <end position="82"/>
    </location>
</feature>
<dbReference type="EMBL" id="KQ030517">
    <property type="protein sequence ID" value="KJZ75419.1"/>
    <property type="molecule type" value="Genomic_DNA"/>
</dbReference>
<feature type="region of interest" description="Disordered" evidence="2">
    <location>
        <begin position="387"/>
        <end position="419"/>
    </location>
</feature>
<evidence type="ECO:0000313" key="3">
    <source>
        <dbReference type="EMBL" id="KJZ75419.1"/>
    </source>
</evidence>
<keyword evidence="1" id="KW-0175">Coiled coil</keyword>
<feature type="region of interest" description="Disordered" evidence="2">
    <location>
        <begin position="327"/>
        <end position="372"/>
    </location>
</feature>
<organism evidence="3 4">
    <name type="scientific">Hirsutella minnesotensis 3608</name>
    <dbReference type="NCBI Taxonomy" id="1043627"/>
    <lineage>
        <taxon>Eukaryota</taxon>
        <taxon>Fungi</taxon>
        <taxon>Dikarya</taxon>
        <taxon>Ascomycota</taxon>
        <taxon>Pezizomycotina</taxon>
        <taxon>Sordariomycetes</taxon>
        <taxon>Hypocreomycetidae</taxon>
        <taxon>Hypocreales</taxon>
        <taxon>Ophiocordycipitaceae</taxon>
        <taxon>Hirsutella</taxon>
    </lineage>
</organism>
<feature type="compositionally biased region" description="Basic residues" evidence="2">
    <location>
        <begin position="343"/>
        <end position="354"/>
    </location>
</feature>
<sequence>MASPDVEPPRARLLDPSATPSPTDPSTPQELGPAPSLSQITLPSTEIPGSPIDPNQSFRTEPIDPTDTVVPSSLTPPPSSQVAAHNACSQLRRNPSQSQPCVLFSPPATVLAPMRDRESTAYMPPTPSQILDGTPEELRAMLQTCVAENQKLKMETAHHRLQYNLLSMQAEEDSKRAAVEHDMVRREVDALRVAEHSRQARRELSASSDSSHAKYLQMKTWYEDVVQQNEALQRRLKAAKRVIHQKEEETIGLSEERDVLLTRIRENREHFHMLCSPGGIFHNALTPNMRHQRLLPQHANRLSRRDDRTPVHGTQEHGLSALIQAMSAQDHHQGSPSTPPSRRSAHRYSSKHSRNAQSMSSLPTTPVNRRNESGLLPSAEIVAPHTEPRHRHIHDHFVPKSPTPERGRRHKSRESTISVEDTEELARQAVAQSIASQALQSAQVDRDRTREQETDNEQDVYDSQASQAAAEMLRRHPGQRYDSVRLVGPRDRTPGPAEKSARMQARLLGEPRAHSAGSYSADKRKYEGGASAEESGQHEQGSPAKKMRVGGPLLENPRVGLGIQYSQ</sequence>
<evidence type="ECO:0000256" key="2">
    <source>
        <dbReference type="SAM" id="MobiDB-lite"/>
    </source>
</evidence>
<reference evidence="3 4" key="1">
    <citation type="journal article" date="2014" name="Genome Biol. Evol.">
        <title>Comparative genomics and transcriptomics analyses reveal divergent lifestyle features of nematode endoparasitic fungus Hirsutella minnesotensis.</title>
        <authorList>
            <person name="Lai Y."/>
            <person name="Liu K."/>
            <person name="Zhang X."/>
            <person name="Zhang X."/>
            <person name="Li K."/>
            <person name="Wang N."/>
            <person name="Shu C."/>
            <person name="Wu Y."/>
            <person name="Wang C."/>
            <person name="Bushley K.E."/>
            <person name="Xiang M."/>
            <person name="Liu X."/>
        </authorList>
    </citation>
    <scope>NUCLEOTIDE SEQUENCE [LARGE SCALE GENOMIC DNA]</scope>
    <source>
        <strain evidence="3 4">3608</strain>
    </source>
</reference>
<evidence type="ECO:0008006" key="5">
    <source>
        <dbReference type="Google" id="ProtNLM"/>
    </source>
</evidence>
<name>A0A0F8A5J1_9HYPO</name>
<gene>
    <name evidence="3" type="ORF">HIM_05115</name>
</gene>
<dbReference type="AlphaFoldDB" id="A0A0F8A5J1"/>
<proteinExistence type="predicted"/>
<feature type="compositionally biased region" description="Polar residues" evidence="2">
    <location>
        <begin position="355"/>
        <end position="368"/>
    </location>
</feature>
<protein>
    <recommendedName>
        <fullName evidence="5">FAD-dependent oxidoreductase-like enzyme</fullName>
    </recommendedName>
</protein>
<accession>A0A0F8A5J1</accession>